<dbReference type="STRING" id="415015.SAMN05660462_02359"/>
<evidence type="ECO:0000313" key="3">
    <source>
        <dbReference type="Proteomes" id="UP000198625"/>
    </source>
</evidence>
<organism evidence="2 3">
    <name type="scientific">Proteiniborus ethanoligenes</name>
    <dbReference type="NCBI Taxonomy" id="415015"/>
    <lineage>
        <taxon>Bacteria</taxon>
        <taxon>Bacillati</taxon>
        <taxon>Bacillota</taxon>
        <taxon>Clostridia</taxon>
        <taxon>Eubacteriales</taxon>
        <taxon>Proteiniborus</taxon>
    </lineage>
</organism>
<dbReference type="EMBL" id="FNQE01000027">
    <property type="protein sequence ID" value="SDZ24570.1"/>
    <property type="molecule type" value="Genomic_DNA"/>
</dbReference>
<evidence type="ECO:0000256" key="1">
    <source>
        <dbReference type="SAM" id="Phobius"/>
    </source>
</evidence>
<reference evidence="3" key="1">
    <citation type="submission" date="2016-10" db="EMBL/GenBank/DDBJ databases">
        <authorList>
            <person name="Varghese N."/>
            <person name="Submissions S."/>
        </authorList>
    </citation>
    <scope>NUCLEOTIDE SEQUENCE [LARGE SCALE GENOMIC DNA]</scope>
    <source>
        <strain evidence="3">DSM 21650</strain>
    </source>
</reference>
<keyword evidence="1" id="KW-0472">Membrane</keyword>
<feature type="transmembrane region" description="Helical" evidence="1">
    <location>
        <begin position="12"/>
        <end position="29"/>
    </location>
</feature>
<dbReference type="Proteomes" id="UP000198625">
    <property type="component" value="Unassembled WGS sequence"/>
</dbReference>
<name>A0A1H3RG00_9FIRM</name>
<dbReference type="RefSeq" id="WP_091731518.1">
    <property type="nucleotide sequence ID" value="NZ_FNQE01000027.1"/>
</dbReference>
<protein>
    <submittedName>
        <fullName evidence="2">Uncharacterized protein</fullName>
    </submittedName>
</protein>
<dbReference type="Gene3D" id="2.60.40.1730">
    <property type="entry name" value="tricorn interacting facor f3 domain"/>
    <property type="match status" value="1"/>
</dbReference>
<evidence type="ECO:0000313" key="2">
    <source>
        <dbReference type="EMBL" id="SDZ24570.1"/>
    </source>
</evidence>
<keyword evidence="1" id="KW-0812">Transmembrane</keyword>
<proteinExistence type="predicted"/>
<dbReference type="AlphaFoldDB" id="A0A1H3RG00"/>
<dbReference type="InterPro" id="IPR042097">
    <property type="entry name" value="Aminopeptidase_N-like_N_sf"/>
</dbReference>
<gene>
    <name evidence="2" type="ORF">SAMN05660462_02359</name>
</gene>
<sequence>MKKLFQKLIHKIIILLLILATPIVIYVFTSDDVQITWNINSIKEMNKYTIITKYISKSEGLYVKEQIEYINKTNKNIQKVFLYINNINIRKEAIEEIVSLEGKEFQIKRVRAKGKNLDYRIIGKDKNILMVNLDNELEKEDKIIIEIDYDVNISKLDLITNEGEIKYSLDNWYPIIAYYNKGWHLENTYDNKDKNYFYVEIEVPEGFKVNASGRLIEKIKKKDGNCFIFQNKGTINFWIDIISTKK</sequence>
<accession>A0A1H3RG00</accession>
<dbReference type="OrthoDB" id="9814383at2"/>
<keyword evidence="3" id="KW-1185">Reference proteome</keyword>
<keyword evidence="1" id="KW-1133">Transmembrane helix</keyword>